<dbReference type="PANTHER" id="PTHR36934">
    <property type="entry name" value="BLR0278 PROTEIN"/>
    <property type="match status" value="1"/>
</dbReference>
<dbReference type="SUPFAM" id="SSF54637">
    <property type="entry name" value="Thioesterase/thiol ester dehydrase-isomerase"/>
    <property type="match status" value="1"/>
</dbReference>
<dbReference type="EMBL" id="JAFFPU010000076">
    <property type="protein sequence ID" value="MBM9579643.1"/>
    <property type="molecule type" value="Genomic_DNA"/>
</dbReference>
<dbReference type="InterPro" id="IPR025540">
    <property type="entry name" value="FlK"/>
</dbReference>
<name>A0ABS2UHZ6_9LEPT</name>
<dbReference type="RefSeq" id="WP_205281575.1">
    <property type="nucleotide sequence ID" value="NZ_JAFFPU010000076.1"/>
</dbReference>
<dbReference type="Proteomes" id="UP000724686">
    <property type="component" value="Unassembled WGS sequence"/>
</dbReference>
<dbReference type="Gene3D" id="3.10.129.10">
    <property type="entry name" value="Hotdog Thioesterase"/>
    <property type="match status" value="1"/>
</dbReference>
<dbReference type="InterPro" id="IPR029069">
    <property type="entry name" value="HotDog_dom_sf"/>
</dbReference>
<dbReference type="PANTHER" id="PTHR36934:SF1">
    <property type="entry name" value="THIOESTERASE DOMAIN-CONTAINING PROTEIN"/>
    <property type="match status" value="1"/>
</dbReference>
<dbReference type="Pfam" id="PF22636">
    <property type="entry name" value="FlK"/>
    <property type="match status" value="1"/>
</dbReference>
<evidence type="ECO:0000259" key="1">
    <source>
        <dbReference type="Pfam" id="PF22636"/>
    </source>
</evidence>
<protein>
    <submittedName>
        <fullName evidence="2">Thioesterase family protein</fullName>
    </submittedName>
</protein>
<sequence>MKQNLSVGERFGFEYVVPLEKTVPYIFPDLKEDSLYLPEVFATGFLVGLIEAACIRHLEKTVGPQEGSLGIHIDISHEAPTPPGMKVTVEVEISKVQGPKVEWSVLVRDEVDIIAKGRHERFILKWSKFRSRLERKKDKRQISTN</sequence>
<organism evidence="2 3">
    <name type="scientific">Leptospira ainlahdjerensis</name>
    <dbReference type="NCBI Taxonomy" id="2810033"/>
    <lineage>
        <taxon>Bacteria</taxon>
        <taxon>Pseudomonadati</taxon>
        <taxon>Spirochaetota</taxon>
        <taxon>Spirochaetia</taxon>
        <taxon>Leptospirales</taxon>
        <taxon>Leptospiraceae</taxon>
        <taxon>Leptospira</taxon>
    </lineage>
</organism>
<evidence type="ECO:0000313" key="3">
    <source>
        <dbReference type="Proteomes" id="UP000724686"/>
    </source>
</evidence>
<evidence type="ECO:0000313" key="2">
    <source>
        <dbReference type="EMBL" id="MBM9579643.1"/>
    </source>
</evidence>
<feature type="domain" description="Fluoroacetyl-CoA-specific thioesterase-like" evidence="1">
    <location>
        <begin position="37"/>
        <end position="125"/>
    </location>
</feature>
<gene>
    <name evidence="2" type="ORF">JWG45_21070</name>
</gene>
<keyword evidence="3" id="KW-1185">Reference proteome</keyword>
<dbReference type="PIRSF" id="PIRSF014972">
    <property type="entry name" value="FlK"/>
    <property type="match status" value="1"/>
</dbReference>
<accession>A0ABS2UHZ6</accession>
<dbReference type="InterPro" id="IPR054485">
    <property type="entry name" value="FlK-like_dom"/>
</dbReference>
<comment type="caution">
    <text evidence="2">The sequence shown here is derived from an EMBL/GenBank/DDBJ whole genome shotgun (WGS) entry which is preliminary data.</text>
</comment>
<reference evidence="2 3" key="1">
    <citation type="submission" date="2021-02" db="EMBL/GenBank/DDBJ databases">
        <title>Leptospira ainlahdjerensis sp. nov., Leptospira ainazelensis sp. nov., Leptospira abararensis sp. nov. and Leptospira chreensis sp. nov., four new species isolated from water sources in Algeria.</title>
        <authorList>
            <person name="Amara Korba A."/>
            <person name="Kainiu M."/>
            <person name="Vincent A.T."/>
            <person name="Mariet J.-F."/>
            <person name="Veyrier F.J."/>
            <person name="Goarant C."/>
            <person name="Picardeau M."/>
        </authorList>
    </citation>
    <scope>NUCLEOTIDE SEQUENCE [LARGE SCALE GENOMIC DNA]</scope>
    <source>
        <strain evidence="2 3">201903070</strain>
    </source>
</reference>
<proteinExistence type="predicted"/>
<dbReference type="CDD" id="cd03440">
    <property type="entry name" value="hot_dog"/>
    <property type="match status" value="1"/>
</dbReference>